<sequence length="65" mass="7278">SAFVIADSMRKKIPSPAVPLTTTYVNMLSAGLTWQQIETAQGDVVVHKKFNPLTSIHFITQYTVW</sequence>
<dbReference type="AlphaFoldDB" id="A0A1A8UC89"/>
<reference evidence="1" key="1">
    <citation type="submission" date="2016-05" db="EMBL/GenBank/DDBJ databases">
        <authorList>
            <person name="Lavstsen T."/>
            <person name="Jespersen J.S."/>
        </authorList>
    </citation>
    <scope>NUCLEOTIDE SEQUENCE</scope>
    <source>
        <tissue evidence="1">Brain</tissue>
    </source>
</reference>
<protein>
    <submittedName>
        <fullName evidence="1">Uncharacterized protein</fullName>
    </submittedName>
</protein>
<gene>
    <name evidence="1" type="primary">Nfu_g_1_013358</name>
</gene>
<reference evidence="1" key="2">
    <citation type="submission" date="2016-06" db="EMBL/GenBank/DDBJ databases">
        <title>The genome of a short-lived fish provides insights into sex chromosome evolution and the genetic control of aging.</title>
        <authorList>
            <person name="Reichwald K."/>
            <person name="Felder M."/>
            <person name="Petzold A."/>
            <person name="Koch P."/>
            <person name="Groth M."/>
            <person name="Platzer M."/>
        </authorList>
    </citation>
    <scope>NUCLEOTIDE SEQUENCE</scope>
    <source>
        <tissue evidence="1">Brain</tissue>
    </source>
</reference>
<organism evidence="1">
    <name type="scientific">Nothobranchius furzeri</name>
    <name type="common">Turquoise killifish</name>
    <dbReference type="NCBI Taxonomy" id="105023"/>
    <lineage>
        <taxon>Eukaryota</taxon>
        <taxon>Metazoa</taxon>
        <taxon>Chordata</taxon>
        <taxon>Craniata</taxon>
        <taxon>Vertebrata</taxon>
        <taxon>Euteleostomi</taxon>
        <taxon>Actinopterygii</taxon>
        <taxon>Neopterygii</taxon>
        <taxon>Teleostei</taxon>
        <taxon>Neoteleostei</taxon>
        <taxon>Acanthomorphata</taxon>
        <taxon>Ovalentaria</taxon>
        <taxon>Atherinomorphae</taxon>
        <taxon>Cyprinodontiformes</taxon>
        <taxon>Nothobranchiidae</taxon>
        <taxon>Nothobranchius</taxon>
    </lineage>
</organism>
<dbReference type="EMBL" id="HAEJ01005452">
    <property type="protein sequence ID" value="SBS45909.1"/>
    <property type="molecule type" value="Transcribed_RNA"/>
</dbReference>
<accession>A0A1A8UC89</accession>
<proteinExistence type="predicted"/>
<evidence type="ECO:0000313" key="1">
    <source>
        <dbReference type="EMBL" id="SBS45909.1"/>
    </source>
</evidence>
<feature type="non-terminal residue" evidence="1">
    <location>
        <position position="1"/>
    </location>
</feature>
<name>A0A1A8UC89_NOTFU</name>